<evidence type="ECO:0000313" key="3">
    <source>
        <dbReference type="EMBL" id="NGO50224.1"/>
    </source>
</evidence>
<dbReference type="AlphaFoldDB" id="A0A6G4W6P8"/>
<comment type="caution">
    <text evidence="3">The sequence shown here is derived from an EMBL/GenBank/DDBJ whole genome shotgun (WGS) entry which is preliminary data.</text>
</comment>
<organism evidence="3 4">
    <name type="scientific">Allomesorhizobium camelthorni</name>
    <dbReference type="NCBI Taxonomy" id="475069"/>
    <lineage>
        <taxon>Bacteria</taxon>
        <taxon>Pseudomonadati</taxon>
        <taxon>Pseudomonadota</taxon>
        <taxon>Alphaproteobacteria</taxon>
        <taxon>Hyphomicrobiales</taxon>
        <taxon>Phyllobacteriaceae</taxon>
        <taxon>Allomesorhizobium</taxon>
    </lineage>
</organism>
<keyword evidence="1" id="KW-1133">Transmembrane helix</keyword>
<keyword evidence="1" id="KW-0812">Transmembrane</keyword>
<feature type="transmembrane region" description="Helical" evidence="1">
    <location>
        <begin position="123"/>
        <end position="143"/>
    </location>
</feature>
<accession>A0A6G4W6P8</accession>
<sequence>MEEMSMAVDRPNALCGTIFVALGAFFAWQSLNLEIGSAFRMGPGFFPLGLASILILLGLVIIGYAFRVGGEPVGAIAWRGIVLILPAPIFFGLTVRGLGFVPAIFFTALIASFASAKMRLVPAVLLSAALTVFTAFVFVQALGLPFRLFGPWL</sequence>
<feature type="transmembrane region" description="Helical" evidence="1">
    <location>
        <begin position="73"/>
        <end position="91"/>
    </location>
</feature>
<dbReference type="Pfam" id="PF07331">
    <property type="entry name" value="TctB"/>
    <property type="match status" value="1"/>
</dbReference>
<name>A0A6G4W6P8_9HYPH</name>
<dbReference type="InterPro" id="IPR009936">
    <property type="entry name" value="DUF1468"/>
</dbReference>
<keyword evidence="1" id="KW-0472">Membrane</keyword>
<keyword evidence="4" id="KW-1185">Reference proteome</keyword>
<evidence type="ECO:0000256" key="1">
    <source>
        <dbReference type="SAM" id="Phobius"/>
    </source>
</evidence>
<feature type="transmembrane region" description="Helical" evidence="1">
    <location>
        <begin position="43"/>
        <end position="66"/>
    </location>
</feature>
<protein>
    <submittedName>
        <fullName evidence="3">Tripartite tricarboxylate transporter TctB family protein</fullName>
    </submittedName>
</protein>
<feature type="transmembrane region" description="Helical" evidence="1">
    <location>
        <begin position="97"/>
        <end position="116"/>
    </location>
</feature>
<evidence type="ECO:0000259" key="2">
    <source>
        <dbReference type="Pfam" id="PF07331"/>
    </source>
</evidence>
<dbReference type="EMBL" id="JAAKZF010000002">
    <property type="protein sequence ID" value="NGO50224.1"/>
    <property type="molecule type" value="Genomic_DNA"/>
</dbReference>
<reference evidence="3 4" key="1">
    <citation type="submission" date="2020-02" db="EMBL/GenBank/DDBJ databases">
        <title>Genome sequence of strain CCNWXJ40-4.</title>
        <authorList>
            <person name="Gao J."/>
            <person name="Sun J."/>
        </authorList>
    </citation>
    <scope>NUCLEOTIDE SEQUENCE [LARGE SCALE GENOMIC DNA]</scope>
    <source>
        <strain evidence="3 4">CCNWXJ 40-4</strain>
    </source>
</reference>
<feature type="transmembrane region" description="Helical" evidence="1">
    <location>
        <begin position="12"/>
        <end position="31"/>
    </location>
</feature>
<proteinExistence type="predicted"/>
<feature type="domain" description="DUF1468" evidence="2">
    <location>
        <begin position="15"/>
        <end position="146"/>
    </location>
</feature>
<evidence type="ECO:0000313" key="4">
    <source>
        <dbReference type="Proteomes" id="UP001642900"/>
    </source>
</evidence>
<gene>
    <name evidence="3" type="ORF">G6N73_03355</name>
</gene>
<dbReference type="Proteomes" id="UP001642900">
    <property type="component" value="Unassembled WGS sequence"/>
</dbReference>